<dbReference type="Proteomes" id="UP000615446">
    <property type="component" value="Unassembled WGS sequence"/>
</dbReference>
<comment type="caution">
    <text evidence="1">The sequence shown here is derived from an EMBL/GenBank/DDBJ whole genome shotgun (WGS) entry which is preliminary data.</text>
</comment>
<evidence type="ECO:0000313" key="2">
    <source>
        <dbReference type="Proteomes" id="UP000615446"/>
    </source>
</evidence>
<gene>
    <name evidence="1" type="ORF">RCL2_000064000</name>
</gene>
<dbReference type="AlphaFoldDB" id="A0A8H3QBG8"/>
<name>A0A8H3QBG8_9GLOM</name>
<dbReference type="EMBL" id="BLAL01000005">
    <property type="protein sequence ID" value="GES73101.1"/>
    <property type="molecule type" value="Genomic_DNA"/>
</dbReference>
<evidence type="ECO:0000313" key="1">
    <source>
        <dbReference type="EMBL" id="GES73101.1"/>
    </source>
</evidence>
<proteinExistence type="predicted"/>
<accession>A0A8H3QBG8</accession>
<reference evidence="1" key="1">
    <citation type="submission" date="2019-10" db="EMBL/GenBank/DDBJ databases">
        <title>Conservation and host-specific expression of non-tandemly repeated heterogenous ribosome RNA gene in arbuscular mycorrhizal fungi.</title>
        <authorList>
            <person name="Maeda T."/>
            <person name="Kobayashi Y."/>
            <person name="Nakagawa T."/>
            <person name="Ezawa T."/>
            <person name="Yamaguchi K."/>
            <person name="Bino T."/>
            <person name="Nishimoto Y."/>
            <person name="Shigenobu S."/>
            <person name="Kawaguchi M."/>
        </authorList>
    </citation>
    <scope>NUCLEOTIDE SEQUENCE</scope>
    <source>
        <strain evidence="1">HR1</strain>
    </source>
</reference>
<protein>
    <submittedName>
        <fullName evidence="1">Uncharacterized protein</fullName>
    </submittedName>
</protein>
<sequence>MQIFPDTDTVLLPPSNGTHDAKLNKSKKAAPKSIEKVYVNQIISDDKMNNVRDIFVYDCPAGWSHVKIIAKLKVWGDVISMTTKRQCKYQTLHIKICRSTFSLVSFDQSIWQYSLGDQAVQWFPGYWSLQQKK</sequence>
<organism evidence="1 2">
    <name type="scientific">Rhizophagus clarus</name>
    <dbReference type="NCBI Taxonomy" id="94130"/>
    <lineage>
        <taxon>Eukaryota</taxon>
        <taxon>Fungi</taxon>
        <taxon>Fungi incertae sedis</taxon>
        <taxon>Mucoromycota</taxon>
        <taxon>Glomeromycotina</taxon>
        <taxon>Glomeromycetes</taxon>
        <taxon>Glomerales</taxon>
        <taxon>Glomeraceae</taxon>
        <taxon>Rhizophagus</taxon>
    </lineage>
</organism>
<dbReference type="OrthoDB" id="2489729at2759"/>